<dbReference type="GO" id="GO:0004065">
    <property type="term" value="F:arylsulfatase activity"/>
    <property type="evidence" value="ECO:0007669"/>
    <property type="project" value="UniProtKB-EC"/>
</dbReference>
<reference evidence="4 5" key="1">
    <citation type="submission" date="2019-02" db="EMBL/GenBank/DDBJ databases">
        <title>Deep-cultivation of Planctomycetes and their phenomic and genomic characterization uncovers novel biology.</title>
        <authorList>
            <person name="Wiegand S."/>
            <person name="Jogler M."/>
            <person name="Boedeker C."/>
            <person name="Pinto D."/>
            <person name="Vollmers J."/>
            <person name="Rivas-Marin E."/>
            <person name="Kohn T."/>
            <person name="Peeters S.H."/>
            <person name="Heuer A."/>
            <person name="Rast P."/>
            <person name="Oberbeckmann S."/>
            <person name="Bunk B."/>
            <person name="Jeske O."/>
            <person name="Meyerdierks A."/>
            <person name="Storesund J.E."/>
            <person name="Kallscheuer N."/>
            <person name="Luecker S."/>
            <person name="Lage O.M."/>
            <person name="Pohl T."/>
            <person name="Merkel B.J."/>
            <person name="Hornburger P."/>
            <person name="Mueller R.-W."/>
            <person name="Bruemmer F."/>
            <person name="Labrenz M."/>
            <person name="Spormann A.M."/>
            <person name="Op Den Camp H."/>
            <person name="Overmann J."/>
            <person name="Amann R."/>
            <person name="Jetten M.S.M."/>
            <person name="Mascher T."/>
            <person name="Medema M.H."/>
            <person name="Devos D.P."/>
            <person name="Kaster A.-K."/>
            <person name="Ovreas L."/>
            <person name="Rohde M."/>
            <person name="Galperin M.Y."/>
            <person name="Jogler C."/>
        </authorList>
    </citation>
    <scope>NUCLEOTIDE SEQUENCE [LARGE SCALE GENOMIC DNA]</scope>
    <source>
        <strain evidence="4 5">Poly41</strain>
    </source>
</reference>
<keyword evidence="5" id="KW-1185">Reference proteome</keyword>
<dbReference type="Gene3D" id="3.40.720.10">
    <property type="entry name" value="Alkaline Phosphatase, subunit A"/>
    <property type="match status" value="1"/>
</dbReference>
<dbReference type="PANTHER" id="PTHR42693:SF33">
    <property type="entry name" value="ARYLSULFATASE"/>
    <property type="match status" value="1"/>
</dbReference>
<dbReference type="EMBL" id="SJPV01000024">
    <property type="protein sequence ID" value="TWU29071.1"/>
    <property type="molecule type" value="Genomic_DNA"/>
</dbReference>
<dbReference type="AlphaFoldDB" id="A0A5C6D005"/>
<comment type="caution">
    <text evidence="4">The sequence shown here is derived from an EMBL/GenBank/DDBJ whole genome shotgun (WGS) entry which is preliminary data.</text>
</comment>
<protein>
    <submittedName>
        <fullName evidence="4">Arylsulfatase</fullName>
        <ecNumber evidence="4">3.1.6.1</ecNumber>
    </submittedName>
</protein>
<dbReference type="PANTHER" id="PTHR42693">
    <property type="entry name" value="ARYLSULFATASE FAMILY MEMBER"/>
    <property type="match status" value="1"/>
</dbReference>
<name>A0A5C6D005_9BACT</name>
<feature type="domain" description="Sulfatase N-terminal" evidence="3">
    <location>
        <begin position="42"/>
        <end position="367"/>
    </location>
</feature>
<keyword evidence="2" id="KW-0732">Signal</keyword>
<evidence type="ECO:0000313" key="4">
    <source>
        <dbReference type="EMBL" id="TWU29071.1"/>
    </source>
</evidence>
<dbReference type="InterPro" id="IPR000917">
    <property type="entry name" value="Sulfatase_N"/>
</dbReference>
<keyword evidence="4" id="KW-0378">Hydrolase</keyword>
<sequence precursor="true">MGPIVNECGKRVMHLFSEVFRLLLVAAFIMTFAQESDAADQPNIVLVFIDDMGWGDFSCFGNDDAETPNIDRLATEGVRFEQFYVNSPICSPSRTAISTGQYPQRWRITSFLNNRKDNQRRGMAQWLDPKAPMLARSLHEAGYTTGHFGKWHMGGQRDVNEAPEITEYGFDESLTNFEGMGPKLLPLTLKPGQKKPGKIWGKAENLGEGYRWMLRSEITTGFVDAAIPFIDKAAKANKPFYINLWPDDVHAPFWPPVETWGDGSKRRLYLSVLESMDKQFGKLFDRIRDDDALRDNTLILVCSDNGPAQGAGEAGPFRGFKTHLYEGGVRSPLVVWGPGIAKKQNHVDKQSVFSAIDLVPTLLELTNTPFPKDTTFDGEHLVNTLLGEGGSRDAPIFFRRPPDRDSFYGVEDLPDLAVRSSKWNLLCEYDGSDVELYDLSTDPSESMNLADQHVEVVSELTKSLLSWHQSMPPDNGPSL</sequence>
<evidence type="ECO:0000313" key="5">
    <source>
        <dbReference type="Proteomes" id="UP000319143"/>
    </source>
</evidence>
<dbReference type="Pfam" id="PF00884">
    <property type="entry name" value="Sulfatase"/>
    <property type="match status" value="1"/>
</dbReference>
<comment type="similarity">
    <text evidence="1">Belongs to the sulfatase family.</text>
</comment>
<dbReference type="Proteomes" id="UP000319143">
    <property type="component" value="Unassembled WGS sequence"/>
</dbReference>
<dbReference type="InterPro" id="IPR050738">
    <property type="entry name" value="Sulfatase"/>
</dbReference>
<feature type="chain" id="PRO_5022861645" evidence="2">
    <location>
        <begin position="39"/>
        <end position="479"/>
    </location>
</feature>
<dbReference type="SUPFAM" id="SSF53649">
    <property type="entry name" value="Alkaline phosphatase-like"/>
    <property type="match status" value="1"/>
</dbReference>
<gene>
    <name evidence="4" type="ORF">Poly41_67700</name>
</gene>
<organism evidence="4 5">
    <name type="scientific">Novipirellula artificiosorum</name>
    <dbReference type="NCBI Taxonomy" id="2528016"/>
    <lineage>
        <taxon>Bacteria</taxon>
        <taxon>Pseudomonadati</taxon>
        <taxon>Planctomycetota</taxon>
        <taxon>Planctomycetia</taxon>
        <taxon>Pirellulales</taxon>
        <taxon>Pirellulaceae</taxon>
        <taxon>Novipirellula</taxon>
    </lineage>
</organism>
<evidence type="ECO:0000256" key="2">
    <source>
        <dbReference type="SAM" id="SignalP"/>
    </source>
</evidence>
<dbReference type="Gene3D" id="3.30.1120.10">
    <property type="match status" value="1"/>
</dbReference>
<proteinExistence type="inferred from homology"/>
<accession>A0A5C6D005</accession>
<dbReference type="InterPro" id="IPR017850">
    <property type="entry name" value="Alkaline_phosphatase_core_sf"/>
</dbReference>
<feature type="signal peptide" evidence="2">
    <location>
        <begin position="1"/>
        <end position="38"/>
    </location>
</feature>
<evidence type="ECO:0000256" key="1">
    <source>
        <dbReference type="ARBA" id="ARBA00008779"/>
    </source>
</evidence>
<dbReference type="EC" id="3.1.6.1" evidence="4"/>
<evidence type="ECO:0000259" key="3">
    <source>
        <dbReference type="Pfam" id="PF00884"/>
    </source>
</evidence>